<feature type="region of interest" description="Disordered" evidence="1">
    <location>
        <begin position="23"/>
        <end position="70"/>
    </location>
</feature>
<reference evidence="2" key="1">
    <citation type="submission" date="2020-01" db="EMBL/GenBank/DDBJ databases">
        <authorList>
            <person name="Mishra B."/>
        </authorList>
    </citation>
    <scope>NUCLEOTIDE SEQUENCE [LARGE SCALE GENOMIC DNA]</scope>
</reference>
<gene>
    <name evidence="2" type="ORF">MERR_LOCUS12841</name>
</gene>
<protein>
    <submittedName>
        <fullName evidence="2">Uncharacterized protein</fullName>
    </submittedName>
</protein>
<organism evidence="2 3">
    <name type="scientific">Microthlaspi erraticum</name>
    <dbReference type="NCBI Taxonomy" id="1685480"/>
    <lineage>
        <taxon>Eukaryota</taxon>
        <taxon>Viridiplantae</taxon>
        <taxon>Streptophyta</taxon>
        <taxon>Embryophyta</taxon>
        <taxon>Tracheophyta</taxon>
        <taxon>Spermatophyta</taxon>
        <taxon>Magnoliopsida</taxon>
        <taxon>eudicotyledons</taxon>
        <taxon>Gunneridae</taxon>
        <taxon>Pentapetalae</taxon>
        <taxon>rosids</taxon>
        <taxon>malvids</taxon>
        <taxon>Brassicales</taxon>
        <taxon>Brassicaceae</taxon>
        <taxon>Coluteocarpeae</taxon>
        <taxon>Microthlaspi</taxon>
    </lineage>
</organism>
<evidence type="ECO:0000256" key="1">
    <source>
        <dbReference type="SAM" id="MobiDB-lite"/>
    </source>
</evidence>
<evidence type="ECO:0000313" key="2">
    <source>
        <dbReference type="EMBL" id="CAA7025606.1"/>
    </source>
</evidence>
<sequence length="98" mass="11135">MQLRHRERGAENSVLKSFIDPIETFTGERESPRSKRTRTKRDCKDLAGDLSPAENVTQKTSEAPRGVREKDGLLRFQVKSLRRKRDILKPGRSGGGRS</sequence>
<keyword evidence="3" id="KW-1185">Reference proteome</keyword>
<dbReference type="Proteomes" id="UP000467841">
    <property type="component" value="Unassembled WGS sequence"/>
</dbReference>
<dbReference type="AlphaFoldDB" id="A0A6D2I760"/>
<comment type="caution">
    <text evidence="2">The sequence shown here is derived from an EMBL/GenBank/DDBJ whole genome shotgun (WGS) entry which is preliminary data.</text>
</comment>
<name>A0A6D2I760_9BRAS</name>
<dbReference type="EMBL" id="CACVBM020001010">
    <property type="protein sequence ID" value="CAA7025606.1"/>
    <property type="molecule type" value="Genomic_DNA"/>
</dbReference>
<evidence type="ECO:0000313" key="3">
    <source>
        <dbReference type="Proteomes" id="UP000467841"/>
    </source>
</evidence>
<proteinExistence type="predicted"/>
<accession>A0A6D2I760</accession>